<evidence type="ECO:0000313" key="5">
    <source>
        <dbReference type="EMBL" id="KAK2565136.1"/>
    </source>
</evidence>
<dbReference type="AlphaFoldDB" id="A0AAD9QPQ8"/>
<protein>
    <submittedName>
        <fullName evidence="5">Dickkopf-related protein 3</fullName>
    </submittedName>
</protein>
<comment type="subcellular location">
    <subcellularLocation>
        <location evidence="1">Secreted</location>
    </subcellularLocation>
</comment>
<proteinExistence type="predicted"/>
<gene>
    <name evidence="5" type="ORF">P5673_011057</name>
</gene>
<dbReference type="EMBL" id="JARQWQ010000020">
    <property type="protein sequence ID" value="KAK2565136.1"/>
    <property type="molecule type" value="Genomic_DNA"/>
</dbReference>
<organism evidence="5 6">
    <name type="scientific">Acropora cervicornis</name>
    <name type="common">Staghorn coral</name>
    <dbReference type="NCBI Taxonomy" id="6130"/>
    <lineage>
        <taxon>Eukaryota</taxon>
        <taxon>Metazoa</taxon>
        <taxon>Cnidaria</taxon>
        <taxon>Anthozoa</taxon>
        <taxon>Hexacorallia</taxon>
        <taxon>Scleractinia</taxon>
        <taxon>Astrocoeniina</taxon>
        <taxon>Acroporidae</taxon>
        <taxon>Acropora</taxon>
    </lineage>
</organism>
<evidence type="ECO:0000313" key="6">
    <source>
        <dbReference type="Proteomes" id="UP001249851"/>
    </source>
</evidence>
<evidence type="ECO:0000256" key="2">
    <source>
        <dbReference type="ARBA" id="ARBA00022525"/>
    </source>
</evidence>
<dbReference type="InterPro" id="IPR039863">
    <property type="entry name" value="DKK1-4"/>
</dbReference>
<reference evidence="5" key="2">
    <citation type="journal article" date="2023" name="Science">
        <title>Genomic signatures of disease resistance in endangered staghorn corals.</title>
        <authorList>
            <person name="Vollmer S.V."/>
            <person name="Selwyn J.D."/>
            <person name="Despard B.A."/>
            <person name="Roesel C.L."/>
        </authorList>
    </citation>
    <scope>NUCLEOTIDE SEQUENCE</scope>
    <source>
        <strain evidence="5">K2</strain>
    </source>
</reference>
<dbReference type="PANTHER" id="PTHR12113:SF6">
    <property type="entry name" value="DICKKOPF N-TERMINAL CYSTEINE-RICH DOMAIN-CONTAINING PROTEIN"/>
    <property type="match status" value="1"/>
</dbReference>
<dbReference type="GO" id="GO:0005615">
    <property type="term" value="C:extracellular space"/>
    <property type="evidence" value="ECO:0007669"/>
    <property type="project" value="TreeGrafter"/>
</dbReference>
<keyword evidence="2" id="KW-0964">Secreted</keyword>
<evidence type="ECO:0000256" key="1">
    <source>
        <dbReference type="ARBA" id="ARBA00004613"/>
    </source>
</evidence>
<name>A0AAD9QPQ8_ACRCE</name>
<keyword evidence="3 4" id="KW-0732">Signal</keyword>
<keyword evidence="6" id="KW-1185">Reference proteome</keyword>
<dbReference type="GO" id="GO:0048019">
    <property type="term" value="F:receptor antagonist activity"/>
    <property type="evidence" value="ECO:0007669"/>
    <property type="project" value="TreeGrafter"/>
</dbReference>
<dbReference type="GO" id="GO:0090090">
    <property type="term" value="P:negative regulation of canonical Wnt signaling pathway"/>
    <property type="evidence" value="ECO:0007669"/>
    <property type="project" value="TreeGrafter"/>
</dbReference>
<dbReference type="PANTHER" id="PTHR12113">
    <property type="entry name" value="DICKKOPF3-LIKE 3"/>
    <property type="match status" value="1"/>
</dbReference>
<dbReference type="Proteomes" id="UP001249851">
    <property type="component" value="Unassembled WGS sequence"/>
</dbReference>
<accession>A0AAD9QPQ8</accession>
<evidence type="ECO:0000256" key="4">
    <source>
        <dbReference type="SAM" id="SignalP"/>
    </source>
</evidence>
<feature type="chain" id="PRO_5041935307" evidence="4">
    <location>
        <begin position="23"/>
        <end position="399"/>
    </location>
</feature>
<sequence length="399" mass="43912">MAEGSGFLKTLLLVWVFCFCYACSTSSKLQRRTPTDDDNKVIVKKMISPGYYSQECNAHKRCKDPTKYCHMFLCVDCLKENVACTQNGQCCPGSECIYGRCKSGAAAGQAGAFCDRQSDCKDPDLCCVRESAINPAISICKPALDEHQTCGPYNQYRTLYIGGTVQPPCGPCKQGLTCKQVGIFGVHQVCLPEASSAPPITVLFFKLNFSYGAQNITKFSGKQGLRNITGKKRQYIPGFMPMARWRFPAIVVCKGCTDECNVHKDCPPGKFCDVHTCRDCLHEHAACHFIGTCCEGFVCQYGHCTKGVKQGEPGTYCDKTSDCLGKESCCVREISVNTHTSVCKPMLNEFESCGPINLFHHIYNGGRVEPDCGPCKDGFQCKNVGTKGLHFVCLKEDEE</sequence>
<comment type="caution">
    <text evidence="5">The sequence shown here is derived from an EMBL/GenBank/DDBJ whole genome shotgun (WGS) entry which is preliminary data.</text>
</comment>
<reference evidence="5" key="1">
    <citation type="journal article" date="2023" name="G3 (Bethesda)">
        <title>Whole genome assembly and annotation of the endangered Caribbean coral Acropora cervicornis.</title>
        <authorList>
            <person name="Selwyn J.D."/>
            <person name="Vollmer S.V."/>
        </authorList>
    </citation>
    <scope>NUCLEOTIDE SEQUENCE</scope>
    <source>
        <strain evidence="5">K2</strain>
    </source>
</reference>
<evidence type="ECO:0000256" key="3">
    <source>
        <dbReference type="ARBA" id="ARBA00022729"/>
    </source>
</evidence>
<dbReference type="GO" id="GO:0039706">
    <property type="term" value="F:co-receptor binding"/>
    <property type="evidence" value="ECO:0007669"/>
    <property type="project" value="TreeGrafter"/>
</dbReference>
<feature type="signal peptide" evidence="4">
    <location>
        <begin position="1"/>
        <end position="22"/>
    </location>
</feature>